<keyword evidence="5" id="KW-1185">Reference proteome</keyword>
<evidence type="ECO:0000259" key="3">
    <source>
        <dbReference type="PROSITE" id="PS50887"/>
    </source>
</evidence>
<proteinExistence type="predicted"/>
<dbReference type="SUPFAM" id="SSF158472">
    <property type="entry name" value="HAMP domain-like"/>
    <property type="match status" value="1"/>
</dbReference>
<dbReference type="EMBL" id="JAQQXS010000008">
    <property type="protein sequence ID" value="MDC8785566.1"/>
    <property type="molecule type" value="Genomic_DNA"/>
</dbReference>
<dbReference type="SUPFAM" id="SSF55073">
    <property type="entry name" value="Nucleotide cyclase"/>
    <property type="match status" value="1"/>
</dbReference>
<dbReference type="NCBIfam" id="TIGR00254">
    <property type="entry name" value="GGDEF"/>
    <property type="match status" value="1"/>
</dbReference>
<dbReference type="Pfam" id="PF00990">
    <property type="entry name" value="GGDEF"/>
    <property type="match status" value="1"/>
</dbReference>
<dbReference type="PANTHER" id="PTHR46663:SF2">
    <property type="entry name" value="GGDEF DOMAIN-CONTAINING PROTEIN"/>
    <property type="match status" value="1"/>
</dbReference>
<name>A0ABT5KRU8_9BURK</name>
<gene>
    <name evidence="4" type="ORF">PRZ01_10215</name>
</gene>
<feature type="domain" description="GGDEF" evidence="3">
    <location>
        <begin position="455"/>
        <end position="588"/>
    </location>
</feature>
<dbReference type="Proteomes" id="UP001219862">
    <property type="component" value="Unassembled WGS sequence"/>
</dbReference>
<dbReference type="SMART" id="SM00304">
    <property type="entry name" value="HAMP"/>
    <property type="match status" value="1"/>
</dbReference>
<dbReference type="PROSITE" id="PS50885">
    <property type="entry name" value="HAMP"/>
    <property type="match status" value="1"/>
</dbReference>
<dbReference type="Pfam" id="PF00672">
    <property type="entry name" value="HAMP"/>
    <property type="match status" value="1"/>
</dbReference>
<dbReference type="Gene3D" id="3.30.450.20">
    <property type="entry name" value="PAS domain"/>
    <property type="match status" value="1"/>
</dbReference>
<dbReference type="PROSITE" id="PS50887">
    <property type="entry name" value="GGDEF"/>
    <property type="match status" value="1"/>
</dbReference>
<dbReference type="RefSeq" id="WP_273596683.1">
    <property type="nucleotide sequence ID" value="NZ_JAQQXS010000008.1"/>
</dbReference>
<feature type="domain" description="HAMP" evidence="2">
    <location>
        <begin position="360"/>
        <end position="412"/>
    </location>
</feature>
<comment type="caution">
    <text evidence="4">The sequence shown here is derived from an EMBL/GenBank/DDBJ whole genome shotgun (WGS) entry which is preliminary data.</text>
</comment>
<feature type="compositionally biased region" description="Low complexity" evidence="1">
    <location>
        <begin position="592"/>
        <end position="605"/>
    </location>
</feature>
<evidence type="ECO:0000256" key="1">
    <source>
        <dbReference type="SAM" id="MobiDB-lite"/>
    </source>
</evidence>
<dbReference type="InterPro" id="IPR029787">
    <property type="entry name" value="Nucleotide_cyclase"/>
</dbReference>
<dbReference type="InterPro" id="IPR043128">
    <property type="entry name" value="Rev_trsase/Diguanyl_cyclase"/>
</dbReference>
<dbReference type="CDD" id="cd01949">
    <property type="entry name" value="GGDEF"/>
    <property type="match status" value="1"/>
</dbReference>
<dbReference type="InterPro" id="IPR000160">
    <property type="entry name" value="GGDEF_dom"/>
</dbReference>
<dbReference type="CDD" id="cd06225">
    <property type="entry name" value="HAMP"/>
    <property type="match status" value="1"/>
</dbReference>
<dbReference type="InterPro" id="IPR048760">
    <property type="entry name" value="VP0354-like_sensor_dom"/>
</dbReference>
<feature type="region of interest" description="Disordered" evidence="1">
    <location>
        <begin position="584"/>
        <end position="612"/>
    </location>
</feature>
<organism evidence="4 5">
    <name type="scientific">Roseateles koreensis</name>
    <dbReference type="NCBI Taxonomy" id="2987526"/>
    <lineage>
        <taxon>Bacteria</taxon>
        <taxon>Pseudomonadati</taxon>
        <taxon>Pseudomonadota</taxon>
        <taxon>Betaproteobacteria</taxon>
        <taxon>Burkholderiales</taxon>
        <taxon>Sphaerotilaceae</taxon>
        <taxon>Roseateles</taxon>
    </lineage>
</organism>
<dbReference type="InterPro" id="IPR003660">
    <property type="entry name" value="HAMP_dom"/>
</dbReference>
<dbReference type="PANTHER" id="PTHR46663">
    <property type="entry name" value="DIGUANYLATE CYCLASE DGCT-RELATED"/>
    <property type="match status" value="1"/>
</dbReference>
<dbReference type="SUPFAM" id="SSF103190">
    <property type="entry name" value="Sensory domain-like"/>
    <property type="match status" value="1"/>
</dbReference>
<dbReference type="InterPro" id="IPR052163">
    <property type="entry name" value="DGC-Regulatory_Protein"/>
</dbReference>
<evidence type="ECO:0000313" key="5">
    <source>
        <dbReference type="Proteomes" id="UP001219862"/>
    </source>
</evidence>
<evidence type="ECO:0000313" key="4">
    <source>
        <dbReference type="EMBL" id="MDC8785566.1"/>
    </source>
</evidence>
<dbReference type="Pfam" id="PF21623">
    <property type="entry name" value="HK_sensor_dom_bact"/>
    <property type="match status" value="1"/>
</dbReference>
<reference evidence="4 5" key="1">
    <citation type="submission" date="2022-10" db="EMBL/GenBank/DDBJ databases">
        <title>paucibacter sp. hw8 Genome sequencing.</title>
        <authorList>
            <person name="Park S."/>
        </authorList>
    </citation>
    <scope>NUCLEOTIDE SEQUENCE [LARGE SCALE GENOMIC DNA]</scope>
    <source>
        <strain evidence="5">hw8</strain>
    </source>
</reference>
<evidence type="ECO:0000259" key="2">
    <source>
        <dbReference type="PROSITE" id="PS50885"/>
    </source>
</evidence>
<dbReference type="Gene3D" id="6.10.340.10">
    <property type="match status" value="1"/>
</dbReference>
<dbReference type="InterPro" id="IPR029151">
    <property type="entry name" value="Sensor-like_sf"/>
</dbReference>
<sequence length="612" mass="66402">MKLGIAFKLALLLMWVAVLAAGLSGYYAYQSSRALLVDSAKLELLTSTRVLARRISLNRDEIARNLQVLSSHPATVASLRAASQNDDVRVQAQTQLATLFQEMMRANPAYFQMRLIAAADHGQELVRVDRQGEQLLRIDRDDLQEKGHYSYVADSLKLPAGSLYQSRIAINHESGHHAGLNQPTLQLAMPVHFARSAAAAGVVVVNVDLKGMFDLLAADLPPSFRLYLANESGDVLIHPNIDKTFGFDRGRRVLIQDEFTDTAALVAGRQDHVLTQWDAESNEESGSGENNEKGKENESLVVAFIRPAIAAASSEKFLLLGLAQPLGDVLSRTQPVRHAIIQIVLSLSAAFGLLAVFVARALTRPINAITEEARRFSSGHAIGPLPTHRQDEIGGLARNFQALQTQLAQQMSELQLRQQELAHLSQCDILTGLPNRRLLEQQLDKACAYAKRYGGGVCVLFIDLDKFKAVNDQYGHDAGDVMLKAVAERLLSMVREGDTVARLGGDEFVVLLGANANTEAVMTIAEKLIVGLTQPVQFEGHALQIGASIGIARSPQDGQYRTELMAKADKAMYEAKALGTSGFRFASSPDSAGTPATTAVTTSTAPPEPLSR</sequence>
<accession>A0ABT5KRU8</accession>
<dbReference type="SMART" id="SM00267">
    <property type="entry name" value="GGDEF"/>
    <property type="match status" value="1"/>
</dbReference>
<protein>
    <submittedName>
        <fullName evidence="4">Sensor domain-containing diguanylate cyclase</fullName>
    </submittedName>
</protein>
<dbReference type="Gene3D" id="3.30.70.270">
    <property type="match status" value="1"/>
</dbReference>